<dbReference type="Proteomes" id="UP000836387">
    <property type="component" value="Unassembled WGS sequence"/>
</dbReference>
<protein>
    <submittedName>
        <fullName evidence="1">Uncharacterized protein</fullName>
    </submittedName>
</protein>
<comment type="caution">
    <text evidence="1">The sequence shown here is derived from an EMBL/GenBank/DDBJ whole genome shotgun (WGS) entry which is preliminary data.</text>
</comment>
<accession>A0ACA9UAR2</accession>
<name>A0ACA9UAR2_BIOOC</name>
<reference evidence="1" key="2">
    <citation type="submission" date="2021-10" db="EMBL/GenBank/DDBJ databases">
        <authorList>
            <person name="Piombo E."/>
        </authorList>
    </citation>
    <scope>NUCLEOTIDE SEQUENCE</scope>
</reference>
<reference evidence="1" key="1">
    <citation type="submission" date="2020-04" db="EMBL/GenBank/DDBJ databases">
        <authorList>
            <person name="Broberg M."/>
        </authorList>
    </citation>
    <scope>NUCLEOTIDE SEQUENCE</scope>
</reference>
<dbReference type="EMBL" id="CADEHS020000164">
    <property type="protein sequence ID" value="CAG9950345.1"/>
    <property type="molecule type" value="Genomic_DNA"/>
</dbReference>
<organism evidence="1 2">
    <name type="scientific">Clonostachys rosea f. rosea IK726</name>
    <dbReference type="NCBI Taxonomy" id="1349383"/>
    <lineage>
        <taxon>Eukaryota</taxon>
        <taxon>Fungi</taxon>
        <taxon>Dikarya</taxon>
        <taxon>Ascomycota</taxon>
        <taxon>Pezizomycotina</taxon>
        <taxon>Sordariomycetes</taxon>
        <taxon>Hypocreomycetidae</taxon>
        <taxon>Hypocreales</taxon>
        <taxon>Bionectriaceae</taxon>
        <taxon>Clonostachys</taxon>
    </lineage>
</organism>
<proteinExistence type="predicted"/>
<keyword evidence="2" id="KW-1185">Reference proteome</keyword>
<gene>
    <name evidence="1" type="ORF">CRV2_00018786</name>
</gene>
<evidence type="ECO:0000313" key="2">
    <source>
        <dbReference type="Proteomes" id="UP000836387"/>
    </source>
</evidence>
<evidence type="ECO:0000313" key="1">
    <source>
        <dbReference type="EMBL" id="CAG9950345.1"/>
    </source>
</evidence>
<sequence>MPRGSPNPYALFSLLPVNPRAKKTLEHPDNAHLVSDISIDPESPEIYALDVGLHIGSASRYTLATIGRQGNIVVEGAGISRIQCSFEFHETNQREIMLHDRSNNNTTQLHGDTALPFEAGRIPRRVIIDPTVNLLLGFGGANCDMYQFKIVWHPRESLNVPKLISYRVDNPRLARTVLDEGAPTVAPSGRVTRIHAPASNNKVQIRYSTRKLLGIGGFGKVHSVIDVDTGNLLAMKTVRCPPPDSGEYLLLKREVQTLSDLTHRHIIKYLCSRQQGEELLIFMDLKPGNVEQLISRKVFVEDPPLAKPLLHQMLQALDYLSHRGIIHRDVKPENILYDSASSLGREGKYEYQIADFGLSNLATDACSRVGTSLYMAPELDVRNGPQTTKVDVWSLFVTLAYALDEGGFQRKSRRTAPALRMKAIREAANAERLRDIRAMAEIDPHRRASAADILDQVFGGEGRITPHRAVGAHGTRPGPEMGLQGPAGPAAGTEMRAGGREQRGGRPPRDLVGIGARATRPATRAAQRQFVAVETPARATRPATRAAQQQFVVAETPARARDVTQLLPGAFPASI</sequence>